<dbReference type="AlphaFoldDB" id="A0A2C7AC10"/>
<dbReference type="GO" id="GO:0005737">
    <property type="term" value="C:cytoplasm"/>
    <property type="evidence" value="ECO:0007669"/>
    <property type="project" value="TreeGrafter"/>
</dbReference>
<evidence type="ECO:0000313" key="2">
    <source>
        <dbReference type="EMBL" id="PHK94187.1"/>
    </source>
</evidence>
<dbReference type="Pfam" id="PF00149">
    <property type="entry name" value="Metallophos"/>
    <property type="match status" value="1"/>
</dbReference>
<dbReference type="GO" id="GO:0008803">
    <property type="term" value="F:bis(5'-nucleosyl)-tetraphosphatase (symmetrical) activity"/>
    <property type="evidence" value="ECO:0007669"/>
    <property type="project" value="TreeGrafter"/>
</dbReference>
<dbReference type="PANTHER" id="PTHR42850">
    <property type="entry name" value="METALLOPHOSPHOESTERASE"/>
    <property type="match status" value="1"/>
</dbReference>
<comment type="caution">
    <text evidence="2">The sequence shown here is derived from an EMBL/GenBank/DDBJ whole genome shotgun (WGS) entry which is preliminary data.</text>
</comment>
<dbReference type="GO" id="GO:0110154">
    <property type="term" value="P:RNA decapping"/>
    <property type="evidence" value="ECO:0007669"/>
    <property type="project" value="TreeGrafter"/>
</dbReference>
<reference evidence="2 3" key="1">
    <citation type="submission" date="2017-10" db="EMBL/GenBank/DDBJ databases">
        <authorList>
            <person name="Banno H."/>
            <person name="Chua N.-H."/>
        </authorList>
    </citation>
    <scope>NUCLEOTIDE SEQUENCE [LARGE SCALE GENOMIC DNA]</scope>
    <source>
        <strain evidence="2 3">YW11</strain>
    </source>
</reference>
<organism evidence="2 3">
    <name type="scientific">Teichococcus rhizosphaerae</name>
    <dbReference type="NCBI Taxonomy" id="1335062"/>
    <lineage>
        <taxon>Bacteria</taxon>
        <taxon>Pseudomonadati</taxon>
        <taxon>Pseudomonadota</taxon>
        <taxon>Alphaproteobacteria</taxon>
        <taxon>Acetobacterales</taxon>
        <taxon>Roseomonadaceae</taxon>
        <taxon>Roseomonas</taxon>
    </lineage>
</organism>
<dbReference type="InterPro" id="IPR004843">
    <property type="entry name" value="Calcineurin-like_PHP"/>
</dbReference>
<dbReference type="EMBL" id="PDNU01000030">
    <property type="protein sequence ID" value="PHK94187.1"/>
    <property type="molecule type" value="Genomic_DNA"/>
</dbReference>
<dbReference type="SUPFAM" id="SSF56300">
    <property type="entry name" value="Metallo-dependent phosphatases"/>
    <property type="match status" value="1"/>
</dbReference>
<dbReference type="Gene3D" id="3.60.21.10">
    <property type="match status" value="1"/>
</dbReference>
<dbReference type="InterPro" id="IPR029052">
    <property type="entry name" value="Metallo-depent_PP-like"/>
</dbReference>
<gene>
    <name evidence="2" type="ORF">CR162_14700</name>
</gene>
<protein>
    <submittedName>
        <fullName evidence="2">Serine/threonine protein phosphatase</fullName>
    </submittedName>
</protein>
<dbReference type="Proteomes" id="UP000223527">
    <property type="component" value="Unassembled WGS sequence"/>
</dbReference>
<dbReference type="RefSeq" id="WP_099096291.1">
    <property type="nucleotide sequence ID" value="NZ_PDNU01000030.1"/>
</dbReference>
<dbReference type="GO" id="GO:0016791">
    <property type="term" value="F:phosphatase activity"/>
    <property type="evidence" value="ECO:0007669"/>
    <property type="project" value="TreeGrafter"/>
</dbReference>
<dbReference type="PANTHER" id="PTHR42850:SF4">
    <property type="entry name" value="ZINC-DEPENDENT ENDOPOLYPHOSPHATASE"/>
    <property type="match status" value="1"/>
</dbReference>
<sequence>MIPFQPAPARLPPGERIYAVGDVHGCAERLQRLHALVAEDLAARPPARAVLLHLGDYVDKGEDSAGVLDWMSRPNPLPAARIDLAGNHEAAMLAALDGAPGDVADWLWCGGRPTLASYGLPAEAGAEAWRAAIPPAHLGWMRGLARFHQAGGYLFVHAGIRPGLPLEAQAPEDLIRIRQPFLSSEAAHGAVVVHGHTARAEPEIRHNRINLDTAAWSGGPLTCAVLEEDRIGFLRA</sequence>
<dbReference type="InterPro" id="IPR050126">
    <property type="entry name" value="Ap4A_hydrolase"/>
</dbReference>
<keyword evidence="3" id="KW-1185">Reference proteome</keyword>
<feature type="domain" description="Calcineurin-like phosphoesterase" evidence="1">
    <location>
        <begin position="16"/>
        <end position="200"/>
    </location>
</feature>
<evidence type="ECO:0000313" key="3">
    <source>
        <dbReference type="Proteomes" id="UP000223527"/>
    </source>
</evidence>
<proteinExistence type="predicted"/>
<accession>A0A2C7AC10</accession>
<evidence type="ECO:0000259" key="1">
    <source>
        <dbReference type="Pfam" id="PF00149"/>
    </source>
</evidence>
<name>A0A2C7AC10_9PROT</name>
<dbReference type="OrthoDB" id="9807890at2"/>